<dbReference type="GO" id="GO:0016301">
    <property type="term" value="F:kinase activity"/>
    <property type="evidence" value="ECO:0007669"/>
    <property type="project" value="UniProtKB-KW"/>
</dbReference>
<name>A0A227KQW1_9BURK</name>
<keyword evidence="2" id="KW-0418">Kinase</keyword>
<accession>A0A227KQW1</accession>
<dbReference type="AlphaFoldDB" id="A0A227KQW1"/>
<proteinExistence type="inferred from homology"/>
<keyword evidence="2" id="KW-0808">Transferase</keyword>
<dbReference type="GeneID" id="78363099"/>
<dbReference type="SUPFAM" id="SSF158997">
    <property type="entry name" value="Trm112p-like"/>
    <property type="match status" value="1"/>
</dbReference>
<dbReference type="RefSeq" id="WP_066590826.1">
    <property type="nucleotide sequence ID" value="NZ_CAJTBZ010000023.1"/>
</dbReference>
<evidence type="ECO:0000313" key="3">
    <source>
        <dbReference type="Proteomes" id="UP000214610"/>
    </source>
</evidence>
<dbReference type="Gene3D" id="2.20.25.10">
    <property type="match status" value="1"/>
</dbReference>
<evidence type="ECO:0000256" key="1">
    <source>
        <dbReference type="HAMAP-Rule" id="MF_01187"/>
    </source>
</evidence>
<gene>
    <name evidence="2" type="ORF">ADH67_00995</name>
</gene>
<dbReference type="Pfam" id="PF03966">
    <property type="entry name" value="Trm112p"/>
    <property type="match status" value="1"/>
</dbReference>
<comment type="caution">
    <text evidence="2">The sequence shown here is derived from an EMBL/GenBank/DDBJ whole genome shotgun (WGS) entry which is preliminary data.</text>
</comment>
<dbReference type="PANTHER" id="PTHR33505:SF4">
    <property type="entry name" value="PROTEIN PREY, MITOCHONDRIAL"/>
    <property type="match status" value="1"/>
</dbReference>
<dbReference type="HAMAP" id="MF_01187">
    <property type="entry name" value="UPF0434"/>
    <property type="match status" value="1"/>
</dbReference>
<organism evidence="2 3">
    <name type="scientific">Turicimonas muris</name>
    <dbReference type="NCBI Taxonomy" id="1796652"/>
    <lineage>
        <taxon>Bacteria</taxon>
        <taxon>Pseudomonadati</taxon>
        <taxon>Pseudomonadota</taxon>
        <taxon>Betaproteobacteria</taxon>
        <taxon>Burkholderiales</taxon>
        <taxon>Sutterellaceae</taxon>
        <taxon>Turicimonas</taxon>
    </lineage>
</organism>
<reference evidence="3" key="1">
    <citation type="submission" date="2017-05" db="EMBL/GenBank/DDBJ databases">
        <title>Improved OligoMM genomes.</title>
        <authorList>
            <person name="Garzetti D."/>
        </authorList>
    </citation>
    <scope>NUCLEOTIDE SEQUENCE [LARGE SCALE GENOMIC DNA]</scope>
    <source>
        <strain evidence="3">YL45</strain>
    </source>
</reference>
<dbReference type="GO" id="GO:0005829">
    <property type="term" value="C:cytosol"/>
    <property type="evidence" value="ECO:0007669"/>
    <property type="project" value="TreeGrafter"/>
</dbReference>
<sequence>MDPKLTQILVCPFCKGPLLYDKEKKELFCKRDKKAFSVIDEIPDLVPDEARDLSDEELEQKLK</sequence>
<protein>
    <recommendedName>
        <fullName evidence="1">UPF0434 protein ADH67_00995</fullName>
    </recommendedName>
</protein>
<comment type="similarity">
    <text evidence="1">Belongs to the UPF0434 family.</text>
</comment>
<dbReference type="InterPro" id="IPR005651">
    <property type="entry name" value="Trm112-like"/>
</dbReference>
<dbReference type="Proteomes" id="UP000214610">
    <property type="component" value="Unassembled WGS sequence"/>
</dbReference>
<evidence type="ECO:0000313" key="2">
    <source>
        <dbReference type="EMBL" id="OXE50911.1"/>
    </source>
</evidence>
<keyword evidence="3" id="KW-1185">Reference proteome</keyword>
<dbReference type="PANTHER" id="PTHR33505">
    <property type="entry name" value="ZGC:162634"/>
    <property type="match status" value="1"/>
</dbReference>
<dbReference type="EMBL" id="NHMP01000001">
    <property type="protein sequence ID" value="OXE50911.1"/>
    <property type="molecule type" value="Genomic_DNA"/>
</dbReference>